<organism evidence="14 15">
    <name type="scientific">Plasmodiophora brassicae</name>
    <name type="common">Clubroot disease agent</name>
    <dbReference type="NCBI Taxonomy" id="37360"/>
    <lineage>
        <taxon>Eukaryota</taxon>
        <taxon>Sar</taxon>
        <taxon>Rhizaria</taxon>
        <taxon>Endomyxa</taxon>
        <taxon>Phytomyxea</taxon>
        <taxon>Plasmodiophorida</taxon>
        <taxon>Plasmodiophoridae</taxon>
        <taxon>Plasmodiophora</taxon>
    </lineage>
</organism>
<evidence type="ECO:0000259" key="9">
    <source>
        <dbReference type="Pfam" id="PF22898"/>
    </source>
</evidence>
<dbReference type="InterPro" id="IPR008969">
    <property type="entry name" value="CarboxyPept-like_regulatory"/>
</dbReference>
<dbReference type="CDD" id="cd00063">
    <property type="entry name" value="FN3"/>
    <property type="match status" value="1"/>
</dbReference>
<name>A0A0G4IW90_PLABS</name>
<sequence length="1160" mass="122311">MRSAGVVLVVVAALLSTATDAVVTCGGVLRVSPSALSSAPNPFDFSIMKIVLSTSNGLRKESVKCAPNGFYIVPVYEPGSFQISVKGPPGWLFEPESHAFTVTDQMQGCESDLDFSLSGFPLRGKIVSSRQASCSADLDVAEPVQVTVVPVTHPDASPVVVEVAVGSEFVTPGLHPGRYIVSASHPRLTLSPTSVEATIEWGDARLEQPFVLNGVSVSGSVSSDFGIKGGVFIVSDDADAVMDCSPAPDNVAGRPERPSCYTALSDSGGFSFENVACGRYTVKPHLESHSGIAYALNKDSVHITVGHTDVKIDASTFVVNGVSVFGHVTHPATGAGVPDVHIFVDGKEAAVSDSNGWYTWTTTSLTSTPVHLQAFKQYLHLSQPAAYVAGQSDPPNFVVEEYSVCGTLDCQNRAEKPLAVELLSGGSVIETAQVDNDGKYCFKAKPGEYAVRPSSQVVLVPAVRTAVVKDAPVLDVHFSQVTVQVSGSVTCVGGAGCNGVRVELSSESQARPMKVSVDVSTDGSFTFTDVPPGTYTVEASKPGCCFAAKAIRVETENVSDVVMRQTGVLYTTDSSHSTSAVVNGLPSPESVVIPRGSGSFCVPPSDRELSLVPTSCFKFTGQPFHLTASQPIVLRLSHHKVVGEISTLSKIIAANVQSLPVHVSCDNSEEIVQAAQSDSGWRYEFWAHPGARCSITVDAPNTDLVFDPPKLDITVPSSDDCIPPVKTITGRPGAFRTGAVSPPVPGRICTQTISLSLSTDDLVAGAVAHAYAASATADERVATMSVPVSEENGQYRIGPLSDSADYAIEIERTGYKFEPIGNGNFRSVKLGSLEVVLLDGLTGVRLESVIVSASSKEAGYRGNSLTDSKGTVLFSDLSPGSYFIHPHLKEFEFTPASDMVDVAEGASVRREFSGRRNAFSVFGTIRSATGSPIPNVVVQAIPSNHDDREETVSGADGRYRIRGLQPGTTYRVQVGALGDSIERAVPADGRSLAMTASDVQDVDFIAFRKPTEFDVLGTLPSDVGGTVTLTAVGTGRVQQSVTVSPGKKFFEFVRVPAGIYVVSFDDAEPLTIDVESHIVIALTGQSSKVHAGPGAQTTSVITIIIGFLAIFATINHEQVLTAIKSIRERRGSKPSSEPGSGWLDERRGSASAGSIKKSKK</sequence>
<dbReference type="InterPro" id="IPR013784">
    <property type="entry name" value="Carb-bd-like_fold"/>
</dbReference>
<evidence type="ECO:0000256" key="2">
    <source>
        <dbReference type="ARBA" id="ARBA00022692"/>
    </source>
</evidence>
<dbReference type="InterPro" id="IPR056189">
    <property type="entry name" value="NOMO_3rd"/>
</dbReference>
<protein>
    <recommendedName>
        <fullName evidence="16">SD-repeat containing protein B domain-containing protein</fullName>
    </recommendedName>
</protein>
<dbReference type="EMBL" id="CDSF01000091">
    <property type="protein sequence ID" value="CEO99512.1"/>
    <property type="molecule type" value="Genomic_DNA"/>
</dbReference>
<evidence type="ECO:0000259" key="11">
    <source>
        <dbReference type="Pfam" id="PF22904"/>
    </source>
</evidence>
<keyword evidence="5" id="KW-1133">Transmembrane helix</keyword>
<dbReference type="InterPro" id="IPR055073">
    <property type="entry name" value="NOMO1-like_9th"/>
</dbReference>
<dbReference type="InterPro" id="IPR055075">
    <property type="entry name" value="NOMO-like_N"/>
</dbReference>
<gene>
    <name evidence="14" type="ORF">PBRA_007245</name>
</gene>
<evidence type="ECO:0000256" key="4">
    <source>
        <dbReference type="ARBA" id="ARBA00022824"/>
    </source>
</evidence>
<evidence type="ECO:0000259" key="10">
    <source>
        <dbReference type="Pfam" id="PF22902"/>
    </source>
</evidence>
<dbReference type="Proteomes" id="UP000039324">
    <property type="component" value="Unassembled WGS sequence"/>
</dbReference>
<dbReference type="Pfam" id="PF22904">
    <property type="entry name" value="NOMO1-like_2nd"/>
    <property type="match status" value="1"/>
</dbReference>
<evidence type="ECO:0000256" key="3">
    <source>
        <dbReference type="ARBA" id="ARBA00022729"/>
    </source>
</evidence>
<comment type="subcellular location">
    <subcellularLocation>
        <location evidence="1">Endoplasmic reticulum membrane</location>
        <topology evidence="1">Single-pass type I membrane protein</topology>
    </subcellularLocation>
</comment>
<dbReference type="InterPro" id="IPR051417">
    <property type="entry name" value="SDr/BOS_complex"/>
</dbReference>
<reference evidence="14 15" key="1">
    <citation type="submission" date="2015-02" db="EMBL/GenBank/DDBJ databases">
        <authorList>
            <person name="Chooi Y.-H."/>
        </authorList>
    </citation>
    <scope>NUCLEOTIDE SEQUENCE [LARGE SCALE GENOMIC DNA]</scope>
    <source>
        <strain evidence="14">E3</strain>
    </source>
</reference>
<dbReference type="OrthoDB" id="10263633at2759"/>
<evidence type="ECO:0000256" key="1">
    <source>
        <dbReference type="ARBA" id="ARBA00004115"/>
    </source>
</evidence>
<keyword evidence="2" id="KW-0812">Transmembrane</keyword>
<evidence type="ECO:0000256" key="6">
    <source>
        <dbReference type="ARBA" id="ARBA00023136"/>
    </source>
</evidence>
<keyword evidence="3 8" id="KW-0732">Signal</keyword>
<dbReference type="GO" id="GO:0005789">
    <property type="term" value="C:endoplasmic reticulum membrane"/>
    <property type="evidence" value="ECO:0007669"/>
    <property type="project" value="UniProtKB-SubCell"/>
</dbReference>
<dbReference type="Pfam" id="PF13620">
    <property type="entry name" value="CarboxypepD_reg"/>
    <property type="match status" value="1"/>
</dbReference>
<keyword evidence="4" id="KW-0256">Endoplasmic reticulum</keyword>
<dbReference type="SUPFAM" id="SSF49478">
    <property type="entry name" value="Cna protein B-type domain"/>
    <property type="match status" value="1"/>
</dbReference>
<accession>A0A0G4IW90</accession>
<dbReference type="OMA" id="FVFKGFG"/>
<dbReference type="Gene3D" id="2.60.40.1120">
    <property type="entry name" value="Carboxypeptidase-like, regulatory domain"/>
    <property type="match status" value="2"/>
</dbReference>
<evidence type="ECO:0000259" key="13">
    <source>
        <dbReference type="Pfam" id="PF23194"/>
    </source>
</evidence>
<dbReference type="SUPFAM" id="SSF49464">
    <property type="entry name" value="Carboxypeptidase regulatory domain-like"/>
    <property type="match status" value="1"/>
</dbReference>
<feature type="domain" description="NOMO-like N-terminal beta-sandwich" evidence="9">
    <location>
        <begin position="40"/>
        <end position="115"/>
    </location>
</feature>
<feature type="chain" id="PRO_5005193301" description="SD-repeat containing protein B domain-containing protein" evidence="8">
    <location>
        <begin position="22"/>
        <end position="1160"/>
    </location>
</feature>
<dbReference type="STRING" id="37360.A0A0G4IW90"/>
<evidence type="ECO:0000256" key="8">
    <source>
        <dbReference type="SAM" id="SignalP"/>
    </source>
</evidence>
<dbReference type="Pfam" id="PF23194">
    <property type="entry name" value="NOMO_5th"/>
    <property type="match status" value="1"/>
</dbReference>
<dbReference type="Pfam" id="PF23193">
    <property type="entry name" value="NOMO_3rd"/>
    <property type="match status" value="1"/>
</dbReference>
<dbReference type="PANTHER" id="PTHR23303:SF14">
    <property type="entry name" value="BOS COMPLEX SUBUNIT NOMO1-RELATED"/>
    <property type="match status" value="1"/>
</dbReference>
<proteinExistence type="predicted"/>
<feature type="domain" description="NOMO-like ninth beta-sandwich" evidence="10">
    <location>
        <begin position="788"/>
        <end position="825"/>
    </location>
</feature>
<evidence type="ECO:0000313" key="14">
    <source>
        <dbReference type="EMBL" id="CEO99512.1"/>
    </source>
</evidence>
<feature type="domain" description="NOMO second beta-sandwich" evidence="11">
    <location>
        <begin position="484"/>
        <end position="558"/>
    </location>
</feature>
<dbReference type="InterPro" id="IPR003961">
    <property type="entry name" value="FN3_dom"/>
</dbReference>
<feature type="region of interest" description="Disordered" evidence="7">
    <location>
        <begin position="1127"/>
        <end position="1160"/>
    </location>
</feature>
<evidence type="ECO:0000256" key="5">
    <source>
        <dbReference type="ARBA" id="ARBA00022989"/>
    </source>
</evidence>
<feature type="compositionally biased region" description="Low complexity" evidence="7">
    <location>
        <begin position="1149"/>
        <end position="1160"/>
    </location>
</feature>
<evidence type="ECO:0000256" key="7">
    <source>
        <dbReference type="SAM" id="MobiDB-lite"/>
    </source>
</evidence>
<dbReference type="InterPro" id="IPR055074">
    <property type="entry name" value="NOMO1-3_2nd"/>
</dbReference>
<dbReference type="Pfam" id="PF22902">
    <property type="entry name" value="NOMO1-like_9th"/>
    <property type="match status" value="1"/>
</dbReference>
<dbReference type="AlphaFoldDB" id="A0A0G4IW90"/>
<keyword evidence="15" id="KW-1185">Reference proteome</keyword>
<evidence type="ECO:0000313" key="15">
    <source>
        <dbReference type="Proteomes" id="UP000039324"/>
    </source>
</evidence>
<dbReference type="SUPFAM" id="SSF49452">
    <property type="entry name" value="Starch-binding domain-like"/>
    <property type="match status" value="1"/>
</dbReference>
<evidence type="ECO:0000259" key="12">
    <source>
        <dbReference type="Pfam" id="PF23193"/>
    </source>
</evidence>
<feature type="signal peptide" evidence="8">
    <location>
        <begin position="1"/>
        <end position="21"/>
    </location>
</feature>
<feature type="domain" description="NOMO third transthyretin-like" evidence="12">
    <location>
        <begin position="256"/>
        <end position="318"/>
    </location>
</feature>
<dbReference type="InterPro" id="IPR056190">
    <property type="entry name" value="NOMO_5th"/>
</dbReference>
<evidence type="ECO:0008006" key="16">
    <source>
        <dbReference type="Google" id="ProtNLM"/>
    </source>
</evidence>
<dbReference type="PANTHER" id="PTHR23303">
    <property type="entry name" value="CARBOXYPEPTIDASE REGULATORY REGION-CONTAINING"/>
    <property type="match status" value="1"/>
</dbReference>
<dbReference type="GO" id="GO:0030246">
    <property type="term" value="F:carbohydrate binding"/>
    <property type="evidence" value="ECO:0007669"/>
    <property type="project" value="InterPro"/>
</dbReference>
<feature type="domain" description="NOMO fifth transthyretin-like" evidence="13">
    <location>
        <begin position="403"/>
        <end position="478"/>
    </location>
</feature>
<keyword evidence="6" id="KW-0472">Membrane</keyword>
<dbReference type="Pfam" id="PF22898">
    <property type="entry name" value="NOMO1-like_1st"/>
    <property type="match status" value="1"/>
</dbReference>